<feature type="transmembrane region" description="Helical" evidence="7">
    <location>
        <begin position="524"/>
        <end position="543"/>
    </location>
</feature>
<keyword evidence="5 7" id="KW-0337">GPI-anchor biosynthesis</keyword>
<evidence type="ECO:0000256" key="7">
    <source>
        <dbReference type="RuleBase" id="RU367138"/>
    </source>
</evidence>
<keyword evidence="7" id="KW-0472">Membrane</keyword>
<dbReference type="InterPro" id="IPR017850">
    <property type="entry name" value="Alkaline_phosphatase_core_sf"/>
</dbReference>
<proteinExistence type="inferred from homology"/>
<keyword evidence="7" id="KW-0812">Transmembrane</keyword>
<feature type="transmembrane region" description="Helical" evidence="7">
    <location>
        <begin position="548"/>
        <end position="570"/>
    </location>
</feature>
<evidence type="ECO:0000259" key="8">
    <source>
        <dbReference type="Pfam" id="PF04987"/>
    </source>
</evidence>
<evidence type="ECO:0000256" key="5">
    <source>
        <dbReference type="ARBA" id="ARBA00022502"/>
    </source>
</evidence>
<feature type="transmembrane region" description="Helical" evidence="7">
    <location>
        <begin position="674"/>
        <end position="693"/>
    </location>
</feature>
<comment type="subcellular location">
    <subcellularLocation>
        <location evidence="1 7">Endoplasmic reticulum membrane</location>
        <topology evidence="1 7">Multi-pass membrane protein</topology>
    </subcellularLocation>
</comment>
<feature type="transmembrane region" description="Helical" evidence="7">
    <location>
        <begin position="466"/>
        <end position="489"/>
    </location>
</feature>
<dbReference type="Pfam" id="PF04987">
    <property type="entry name" value="PigN"/>
    <property type="match status" value="1"/>
</dbReference>
<dbReference type="InterPro" id="IPR007070">
    <property type="entry name" value="GPI_EtnP_transferase_1"/>
</dbReference>
<keyword evidence="10" id="KW-1185">Reference proteome</keyword>
<dbReference type="AlphaFoldDB" id="A0AAW1D284"/>
<feature type="transmembrane region" description="Helical" evidence="7">
    <location>
        <begin position="576"/>
        <end position="594"/>
    </location>
</feature>
<evidence type="ECO:0000256" key="6">
    <source>
        <dbReference type="ARBA" id="ARBA00022824"/>
    </source>
</evidence>
<feature type="transmembrane region" description="Helical" evidence="7">
    <location>
        <begin position="388"/>
        <end position="414"/>
    </location>
</feature>
<organism evidence="9 10">
    <name type="scientific">Rhynocoris fuscipes</name>
    <dbReference type="NCBI Taxonomy" id="488301"/>
    <lineage>
        <taxon>Eukaryota</taxon>
        <taxon>Metazoa</taxon>
        <taxon>Ecdysozoa</taxon>
        <taxon>Arthropoda</taxon>
        <taxon>Hexapoda</taxon>
        <taxon>Insecta</taxon>
        <taxon>Pterygota</taxon>
        <taxon>Neoptera</taxon>
        <taxon>Paraneoptera</taxon>
        <taxon>Hemiptera</taxon>
        <taxon>Heteroptera</taxon>
        <taxon>Panheteroptera</taxon>
        <taxon>Cimicomorpha</taxon>
        <taxon>Reduviidae</taxon>
        <taxon>Harpactorinae</taxon>
        <taxon>Harpactorini</taxon>
        <taxon>Rhynocoris</taxon>
    </lineage>
</organism>
<dbReference type="InterPro" id="IPR017852">
    <property type="entry name" value="GPI_EtnP_transferase_1_C"/>
</dbReference>
<comment type="similarity">
    <text evidence="3 7">Belongs to the PIGG/PIGN/PIGO family. PIGN subfamily.</text>
</comment>
<dbReference type="GO" id="GO:0005789">
    <property type="term" value="C:endoplasmic reticulum membrane"/>
    <property type="evidence" value="ECO:0007669"/>
    <property type="project" value="UniProtKB-SubCell"/>
</dbReference>
<gene>
    <name evidence="9" type="ORF">O3M35_008990</name>
</gene>
<evidence type="ECO:0000313" key="9">
    <source>
        <dbReference type="EMBL" id="KAK9504806.1"/>
    </source>
</evidence>
<evidence type="ECO:0000256" key="4">
    <source>
        <dbReference type="ARBA" id="ARBA00020831"/>
    </source>
</evidence>
<protein>
    <recommendedName>
        <fullName evidence="4 7">GPI ethanolamine phosphate transferase 1</fullName>
        <ecNumber evidence="7">2.-.-.-</ecNumber>
    </recommendedName>
</protein>
<dbReference type="PANTHER" id="PTHR12250:SF0">
    <property type="entry name" value="GPI ETHANOLAMINE PHOSPHATE TRANSFERASE 1"/>
    <property type="match status" value="1"/>
</dbReference>
<feature type="transmembrane region" description="Helical" evidence="7">
    <location>
        <begin position="435"/>
        <end position="460"/>
    </location>
</feature>
<accession>A0AAW1D284</accession>
<evidence type="ECO:0000256" key="3">
    <source>
        <dbReference type="ARBA" id="ARBA00008400"/>
    </source>
</evidence>
<feature type="transmembrane region" description="Helical" evidence="7">
    <location>
        <begin position="501"/>
        <end position="518"/>
    </location>
</feature>
<dbReference type="SUPFAM" id="SSF53649">
    <property type="entry name" value="Alkaline phosphatase-like"/>
    <property type="match status" value="1"/>
</dbReference>
<feature type="transmembrane region" description="Helical" evidence="7">
    <location>
        <begin position="635"/>
        <end position="653"/>
    </location>
</feature>
<keyword evidence="7" id="KW-1133">Transmembrane helix</keyword>
<keyword evidence="6 7" id="KW-0256">Endoplasmic reticulum</keyword>
<dbReference type="EMBL" id="JAPXFL010000006">
    <property type="protein sequence ID" value="KAK9504806.1"/>
    <property type="molecule type" value="Genomic_DNA"/>
</dbReference>
<dbReference type="Proteomes" id="UP001461498">
    <property type="component" value="Unassembled WGS sequence"/>
</dbReference>
<feature type="transmembrane region" description="Helical" evidence="7">
    <location>
        <begin position="782"/>
        <end position="800"/>
    </location>
</feature>
<keyword evidence="7" id="KW-0808">Transferase</keyword>
<dbReference type="EC" id="2.-.-.-" evidence="7"/>
<feature type="transmembrane region" description="Helical" evidence="7">
    <location>
        <begin position="601"/>
        <end position="623"/>
    </location>
</feature>
<dbReference type="PANTHER" id="PTHR12250">
    <property type="entry name" value="PHOSPHATIDYLINOSITOL GLYCAN, CLASS N"/>
    <property type="match status" value="1"/>
</dbReference>
<sequence length="862" mass="99895">MWTLEIIGVIIQLMLLISIFDIYKEPLLTSDINYQNDPIADRVIIFLMSGLTPDMVSTSVQELSTNLTLWNKFKINGILKSEAPTTSKNGIIALTSGINEGLLTVIPISRTIDTVFDRVNSSLYFNTENYEKIYLRKNQLKHINYDINFKTNRFNINDETLAKIQLSLNDINNNKIILIHLKQLVEYSKSYDCLFKCVDILVNLFKQINNFEKFIENKFQNQNVYILMSDHGMSEFGEYAGESNKEIQTFFALWGKGIAHRTVKLNQIQIANFISTILGVELPKNSLAITPVDLLINVDNRRLQYKALNALHLSSIAMKSADQIQLFIKLLNYINFEPYKGYMKLIKYEQILKKHVKLNEFNNTEAISDELIRLSLNGVKRMKSVMDYMMIFLINMTSIGWLLMLMFTLISRYHRAEFERSKEAVNSEERVSKRAVSVCITMNSCFLLIAVLAFIFVIAHNWPLQYFLYWLLPMIVWHRTISLIPKFACFKRLFTQETIPIFWFNTIILLVVSELLIWAVEYKVLLFITVILITIYLTARCFYINSAILLLSTVTSGLSLALSVIMPHSMNHINGFLLNISSLIWISSGVIAAFKMRFEFLDYFVTIFALVHHICSLILINIHLIQPNANEHTTAWIQLISALFIPLLGGNLMKNRLKQIALCLSSCYLLFAQNYESLALFILFVMLISWYSIEEKLEMKAQKTSADLVIIFLTLILSSYYLMGNTEDLNFINAKFTNRFAKEDQQHPIFVYILLLIKHCIVLFLIQNVFSVILQKRSESDSLFLVVLLVLNWIGYRYILQCIFWPDLNQISKQLTRHCLIQLNTAFLLATYSLAKIVTNFSIRSQCERISQLTLKYIKEKK</sequence>
<feature type="transmembrane region" description="Helical" evidence="7">
    <location>
        <begin position="705"/>
        <end position="723"/>
    </location>
</feature>
<comment type="function">
    <text evidence="7">Ethanolamine phosphate transferase involved in glycosylphosphatidylinositol-anchor biosynthesis. Transfers ethanolamine phosphate to the first alpha-1,4-linked mannose of the glycosylphosphatidylinositol precursor of GPI-anchor.</text>
</comment>
<feature type="domain" description="GPI ethanolamine phosphate transferase 1 C-terminal" evidence="8">
    <location>
        <begin position="389"/>
        <end position="791"/>
    </location>
</feature>
<dbReference type="GO" id="GO:0051377">
    <property type="term" value="F:mannose-ethanolamine phosphotransferase activity"/>
    <property type="evidence" value="ECO:0007669"/>
    <property type="project" value="UniProtKB-UniRule"/>
</dbReference>
<evidence type="ECO:0000256" key="2">
    <source>
        <dbReference type="ARBA" id="ARBA00004687"/>
    </source>
</evidence>
<evidence type="ECO:0000313" key="10">
    <source>
        <dbReference type="Proteomes" id="UP001461498"/>
    </source>
</evidence>
<feature type="transmembrane region" description="Helical" evidence="7">
    <location>
        <begin position="749"/>
        <end position="770"/>
    </location>
</feature>
<evidence type="ECO:0000256" key="1">
    <source>
        <dbReference type="ARBA" id="ARBA00004477"/>
    </source>
</evidence>
<comment type="caution">
    <text evidence="9">The sequence shown here is derived from an EMBL/GenBank/DDBJ whole genome shotgun (WGS) entry which is preliminary data.</text>
</comment>
<comment type="pathway">
    <text evidence="2 7">Glycolipid biosynthesis; glycosylphosphatidylinositol-anchor biosynthesis.</text>
</comment>
<dbReference type="GO" id="GO:0006506">
    <property type="term" value="P:GPI anchor biosynthetic process"/>
    <property type="evidence" value="ECO:0007669"/>
    <property type="project" value="UniProtKB-KW"/>
</dbReference>
<dbReference type="Gene3D" id="3.40.720.10">
    <property type="entry name" value="Alkaline Phosphatase, subunit A"/>
    <property type="match status" value="1"/>
</dbReference>
<reference evidence="9 10" key="1">
    <citation type="submission" date="2022-12" db="EMBL/GenBank/DDBJ databases">
        <title>Chromosome-level genome assembly of true bugs.</title>
        <authorList>
            <person name="Ma L."/>
            <person name="Li H."/>
        </authorList>
    </citation>
    <scope>NUCLEOTIDE SEQUENCE [LARGE SCALE GENOMIC DNA]</scope>
    <source>
        <strain evidence="9">Lab_2022b</strain>
    </source>
</reference>
<name>A0AAW1D284_9HEMI</name>